<sequence length="193" mass="21484">EATAARASRLDVRHPGERVPLRRAARRARARGGRRARRRARTAAGRRALEPVRALSRDGRGCRDGRAGDRPRSGRVRLRQLERPHAGRAARRGRRRGGQLDDQSRRRAPRRREPRALRPARRRVARPPGRPQGAGSRLHARRRRQGGAGPRPRRAAGRVLAHRRDAAGGHRAALPRRALDAGADQLPGRDGVV</sequence>
<reference evidence="2" key="1">
    <citation type="submission" date="2020-02" db="EMBL/GenBank/DDBJ databases">
        <authorList>
            <person name="Meier V. D."/>
        </authorList>
    </citation>
    <scope>NUCLEOTIDE SEQUENCE</scope>
    <source>
        <strain evidence="2">AVDCRST_MAG67</strain>
    </source>
</reference>
<feature type="compositionally biased region" description="Basic residues" evidence="1">
    <location>
        <begin position="138"/>
        <end position="156"/>
    </location>
</feature>
<feature type="non-terminal residue" evidence="2">
    <location>
        <position position="193"/>
    </location>
</feature>
<evidence type="ECO:0000256" key="1">
    <source>
        <dbReference type="SAM" id="MobiDB-lite"/>
    </source>
</evidence>
<accession>A0A6J4RXE5</accession>
<feature type="compositionally biased region" description="Basic and acidic residues" evidence="1">
    <location>
        <begin position="47"/>
        <end position="72"/>
    </location>
</feature>
<organism evidence="2">
    <name type="scientific">uncultured Solirubrobacteraceae bacterium</name>
    <dbReference type="NCBI Taxonomy" id="1162706"/>
    <lineage>
        <taxon>Bacteria</taxon>
        <taxon>Bacillati</taxon>
        <taxon>Actinomycetota</taxon>
        <taxon>Thermoleophilia</taxon>
        <taxon>Solirubrobacterales</taxon>
        <taxon>Solirubrobacteraceae</taxon>
        <taxon>environmental samples</taxon>
    </lineage>
</organism>
<proteinExistence type="predicted"/>
<name>A0A6J4RXE5_9ACTN</name>
<dbReference type="AlphaFoldDB" id="A0A6J4RXE5"/>
<dbReference type="EMBL" id="CADCVQ010000034">
    <property type="protein sequence ID" value="CAA9478191.1"/>
    <property type="molecule type" value="Genomic_DNA"/>
</dbReference>
<gene>
    <name evidence="2" type="ORF">AVDCRST_MAG67-675</name>
</gene>
<feature type="region of interest" description="Disordered" evidence="1">
    <location>
        <begin position="1"/>
        <end position="193"/>
    </location>
</feature>
<evidence type="ECO:0000313" key="2">
    <source>
        <dbReference type="EMBL" id="CAA9478191.1"/>
    </source>
</evidence>
<feature type="compositionally biased region" description="Basic residues" evidence="1">
    <location>
        <begin position="86"/>
        <end position="97"/>
    </location>
</feature>
<protein>
    <submittedName>
        <fullName evidence="2">Uncharacterized protein</fullName>
    </submittedName>
</protein>
<feature type="compositionally biased region" description="Basic residues" evidence="1">
    <location>
        <begin position="106"/>
        <end position="125"/>
    </location>
</feature>
<feature type="compositionally biased region" description="Basic and acidic residues" evidence="1">
    <location>
        <begin position="8"/>
        <end position="20"/>
    </location>
</feature>
<feature type="compositionally biased region" description="Basic residues" evidence="1">
    <location>
        <begin position="21"/>
        <end position="41"/>
    </location>
</feature>
<feature type="non-terminal residue" evidence="2">
    <location>
        <position position="1"/>
    </location>
</feature>